<dbReference type="Proteomes" id="UP000002051">
    <property type="component" value="Chromosome 4"/>
</dbReference>
<gene>
    <name evidence="3" type="ordered locus">MTR_4g057680</name>
</gene>
<evidence type="ECO:0000313" key="4">
    <source>
        <dbReference type="EnsemblPlants" id="KEH29979"/>
    </source>
</evidence>
<feature type="signal peptide" evidence="1">
    <location>
        <begin position="1"/>
        <end position="28"/>
    </location>
</feature>
<reference evidence="3 5" key="2">
    <citation type="journal article" date="2014" name="BMC Genomics">
        <title>An improved genome release (version Mt4.0) for the model legume Medicago truncatula.</title>
        <authorList>
            <person name="Tang H."/>
            <person name="Krishnakumar V."/>
            <person name="Bidwell S."/>
            <person name="Rosen B."/>
            <person name="Chan A."/>
            <person name="Zhou S."/>
            <person name="Gentzbittel L."/>
            <person name="Childs K.L."/>
            <person name="Yandell M."/>
            <person name="Gundlach H."/>
            <person name="Mayer K.F."/>
            <person name="Schwartz D.C."/>
            <person name="Town C.D."/>
        </authorList>
    </citation>
    <scope>GENOME REANNOTATION</scope>
    <source>
        <strain evidence="3">A17</strain>
        <strain evidence="4 5">cv. Jemalong A17</strain>
    </source>
</reference>
<evidence type="ECO:0000256" key="1">
    <source>
        <dbReference type="SAM" id="SignalP"/>
    </source>
</evidence>
<reference evidence="3 5" key="1">
    <citation type="journal article" date="2011" name="Nature">
        <title>The Medicago genome provides insight into the evolution of rhizobial symbioses.</title>
        <authorList>
            <person name="Young N.D."/>
            <person name="Debelle F."/>
            <person name="Oldroyd G.E."/>
            <person name="Geurts R."/>
            <person name="Cannon S.B."/>
            <person name="Udvardi M.K."/>
            <person name="Benedito V.A."/>
            <person name="Mayer K.F."/>
            <person name="Gouzy J."/>
            <person name="Schoof H."/>
            <person name="Van de Peer Y."/>
            <person name="Proost S."/>
            <person name="Cook D.R."/>
            <person name="Meyers B.C."/>
            <person name="Spannagl M."/>
            <person name="Cheung F."/>
            <person name="De Mita S."/>
            <person name="Krishnakumar V."/>
            <person name="Gundlach H."/>
            <person name="Zhou S."/>
            <person name="Mudge J."/>
            <person name="Bharti A.K."/>
            <person name="Murray J.D."/>
            <person name="Naoumkina M.A."/>
            <person name="Rosen B."/>
            <person name="Silverstein K.A."/>
            <person name="Tang H."/>
            <person name="Rombauts S."/>
            <person name="Zhao P.X."/>
            <person name="Zhou P."/>
            <person name="Barbe V."/>
            <person name="Bardou P."/>
            <person name="Bechner M."/>
            <person name="Bellec A."/>
            <person name="Berger A."/>
            <person name="Berges H."/>
            <person name="Bidwell S."/>
            <person name="Bisseling T."/>
            <person name="Choisne N."/>
            <person name="Couloux A."/>
            <person name="Denny R."/>
            <person name="Deshpande S."/>
            <person name="Dai X."/>
            <person name="Doyle J.J."/>
            <person name="Dudez A.M."/>
            <person name="Farmer A.D."/>
            <person name="Fouteau S."/>
            <person name="Franken C."/>
            <person name="Gibelin C."/>
            <person name="Gish J."/>
            <person name="Goldstein S."/>
            <person name="Gonzalez A.J."/>
            <person name="Green P.J."/>
            <person name="Hallab A."/>
            <person name="Hartog M."/>
            <person name="Hua A."/>
            <person name="Humphray S.J."/>
            <person name="Jeong D.H."/>
            <person name="Jing Y."/>
            <person name="Jocker A."/>
            <person name="Kenton S.M."/>
            <person name="Kim D.J."/>
            <person name="Klee K."/>
            <person name="Lai H."/>
            <person name="Lang C."/>
            <person name="Lin S."/>
            <person name="Macmil S.L."/>
            <person name="Magdelenat G."/>
            <person name="Matthews L."/>
            <person name="McCorrison J."/>
            <person name="Monaghan E.L."/>
            <person name="Mun J.H."/>
            <person name="Najar F.Z."/>
            <person name="Nicholson C."/>
            <person name="Noirot C."/>
            <person name="O'Bleness M."/>
            <person name="Paule C.R."/>
            <person name="Poulain J."/>
            <person name="Prion F."/>
            <person name="Qin B."/>
            <person name="Qu C."/>
            <person name="Retzel E.F."/>
            <person name="Riddle C."/>
            <person name="Sallet E."/>
            <person name="Samain S."/>
            <person name="Samson N."/>
            <person name="Sanders I."/>
            <person name="Saurat O."/>
            <person name="Scarpelli C."/>
            <person name="Schiex T."/>
            <person name="Segurens B."/>
            <person name="Severin A.J."/>
            <person name="Sherrier D.J."/>
            <person name="Shi R."/>
            <person name="Sims S."/>
            <person name="Singer S.R."/>
            <person name="Sinharoy S."/>
            <person name="Sterck L."/>
            <person name="Viollet A."/>
            <person name="Wang B.B."/>
            <person name="Wang K."/>
            <person name="Wang M."/>
            <person name="Wang X."/>
            <person name="Warfsmann J."/>
            <person name="Weissenbach J."/>
            <person name="White D.D."/>
            <person name="White J.D."/>
            <person name="Wiley G.B."/>
            <person name="Wincker P."/>
            <person name="Xing Y."/>
            <person name="Yang L."/>
            <person name="Yao Z."/>
            <person name="Ying F."/>
            <person name="Zhai J."/>
            <person name="Zhou L."/>
            <person name="Zuber A."/>
            <person name="Denarie J."/>
            <person name="Dixon R.A."/>
            <person name="May G.D."/>
            <person name="Schwartz D.C."/>
            <person name="Rogers J."/>
            <person name="Quetier F."/>
            <person name="Town C.D."/>
            <person name="Roe B.A."/>
        </authorList>
    </citation>
    <scope>NUCLEOTIDE SEQUENCE [LARGE SCALE GENOMIC DNA]</scope>
    <source>
        <strain evidence="3">A17</strain>
        <strain evidence="4 5">cv. Jemalong A17</strain>
    </source>
</reference>
<dbReference type="InterPro" id="IPR009810">
    <property type="entry name" value="Nodulin_late_dom"/>
</dbReference>
<evidence type="ECO:0000259" key="2">
    <source>
        <dbReference type="Pfam" id="PF07127"/>
    </source>
</evidence>
<protein>
    <submittedName>
        <fullName evidence="3">Nodule Cysteine-Rich (NCR) secreted peptide</fullName>
    </submittedName>
</protein>
<dbReference type="GO" id="GO:0046872">
    <property type="term" value="F:metal ion binding"/>
    <property type="evidence" value="ECO:0007669"/>
    <property type="project" value="InterPro"/>
</dbReference>
<keyword evidence="1" id="KW-0732">Signal</keyword>
<name>A0A072UJQ2_MEDTR</name>
<feature type="domain" description="Late nodulin" evidence="2">
    <location>
        <begin position="7"/>
        <end position="56"/>
    </location>
</feature>
<keyword evidence="5" id="KW-1185">Reference proteome</keyword>
<organism evidence="3 5">
    <name type="scientific">Medicago truncatula</name>
    <name type="common">Barrel medic</name>
    <name type="synonym">Medicago tribuloides</name>
    <dbReference type="NCBI Taxonomy" id="3880"/>
    <lineage>
        <taxon>Eukaryota</taxon>
        <taxon>Viridiplantae</taxon>
        <taxon>Streptophyta</taxon>
        <taxon>Embryophyta</taxon>
        <taxon>Tracheophyta</taxon>
        <taxon>Spermatophyta</taxon>
        <taxon>Magnoliopsida</taxon>
        <taxon>eudicotyledons</taxon>
        <taxon>Gunneridae</taxon>
        <taxon>Pentapetalae</taxon>
        <taxon>rosids</taxon>
        <taxon>fabids</taxon>
        <taxon>Fabales</taxon>
        <taxon>Fabaceae</taxon>
        <taxon>Papilionoideae</taxon>
        <taxon>50 kb inversion clade</taxon>
        <taxon>NPAAA clade</taxon>
        <taxon>Hologalegina</taxon>
        <taxon>IRL clade</taxon>
        <taxon>Trifolieae</taxon>
        <taxon>Medicago</taxon>
    </lineage>
</organism>
<evidence type="ECO:0000313" key="3">
    <source>
        <dbReference type="EMBL" id="KEH29979.1"/>
    </source>
</evidence>
<reference evidence="4" key="3">
    <citation type="submission" date="2015-04" db="UniProtKB">
        <authorList>
            <consortium name="EnsemblPlants"/>
        </authorList>
    </citation>
    <scope>IDENTIFICATION</scope>
    <source>
        <strain evidence="4">cv. Jemalong A17</strain>
    </source>
</reference>
<dbReference type="EnsemblPlants" id="KEH29979">
    <property type="protein sequence ID" value="KEH29979"/>
    <property type="gene ID" value="MTR_4g057680"/>
</dbReference>
<accession>A0A072UJQ2</accession>
<dbReference type="EMBL" id="CM001220">
    <property type="protein sequence ID" value="KEH29979.1"/>
    <property type="molecule type" value="Genomic_DNA"/>
</dbReference>
<dbReference type="HOGENOM" id="CLU_181053_0_5_1"/>
<dbReference type="AlphaFoldDB" id="A0A072UJQ2"/>
<sequence length="61" mass="7130">MGIRKNMAEILKFVYIMIIFLFITEIKGEDRCRSILDCPQDKCFPLLTLVCTNFICDCLHV</sequence>
<feature type="chain" id="PRO_5014499706" evidence="1">
    <location>
        <begin position="29"/>
        <end position="61"/>
    </location>
</feature>
<dbReference type="Pfam" id="PF07127">
    <property type="entry name" value="Nodulin_late"/>
    <property type="match status" value="1"/>
</dbReference>
<proteinExistence type="predicted"/>
<evidence type="ECO:0000313" key="5">
    <source>
        <dbReference type="Proteomes" id="UP000002051"/>
    </source>
</evidence>